<evidence type="ECO:0000256" key="5">
    <source>
        <dbReference type="ARBA" id="ARBA00022723"/>
    </source>
</evidence>
<organism evidence="16 17">
    <name type="scientific">Chelonia mydas</name>
    <name type="common">Green sea-turtle</name>
    <name type="synonym">Chelonia agassizi</name>
    <dbReference type="NCBI Taxonomy" id="8469"/>
    <lineage>
        <taxon>Eukaryota</taxon>
        <taxon>Metazoa</taxon>
        <taxon>Chordata</taxon>
        <taxon>Craniata</taxon>
        <taxon>Vertebrata</taxon>
        <taxon>Euteleostomi</taxon>
        <taxon>Archelosauria</taxon>
        <taxon>Testudinata</taxon>
        <taxon>Testudines</taxon>
        <taxon>Cryptodira</taxon>
        <taxon>Durocryptodira</taxon>
        <taxon>Americhelydia</taxon>
        <taxon>Chelonioidea</taxon>
        <taxon>Cheloniidae</taxon>
        <taxon>Chelonia</taxon>
    </lineage>
</organism>
<evidence type="ECO:0000259" key="15">
    <source>
        <dbReference type="PROSITE" id="PS51184"/>
    </source>
</evidence>
<evidence type="ECO:0000256" key="1">
    <source>
        <dbReference type="ARBA" id="ARBA00001954"/>
    </source>
</evidence>
<dbReference type="GO" id="GO:0032259">
    <property type="term" value="P:methylation"/>
    <property type="evidence" value="ECO:0007669"/>
    <property type="project" value="UniProtKB-KW"/>
</dbReference>
<keyword evidence="16" id="KW-0808">Transferase</keyword>
<keyword evidence="11" id="KW-0539">Nucleus</keyword>
<comment type="cofactor">
    <cofactor evidence="2">
        <name>L-ascorbate</name>
        <dbReference type="ChEBI" id="CHEBI:38290"/>
    </cofactor>
</comment>
<dbReference type="GO" id="GO:0000978">
    <property type="term" value="F:RNA polymerase II cis-regulatory region sequence-specific DNA binding"/>
    <property type="evidence" value="ECO:0007669"/>
    <property type="project" value="TreeGrafter"/>
</dbReference>
<dbReference type="Proteomes" id="UP000031443">
    <property type="component" value="Unassembled WGS sequence"/>
</dbReference>
<evidence type="ECO:0000256" key="14">
    <source>
        <dbReference type="ARBA" id="ARBA00048695"/>
    </source>
</evidence>
<dbReference type="GO" id="GO:0071558">
    <property type="term" value="F:histone H3K27me2/H3K27me3 demethylase activity"/>
    <property type="evidence" value="ECO:0007669"/>
    <property type="project" value="UniProtKB-EC"/>
</dbReference>
<evidence type="ECO:0000256" key="8">
    <source>
        <dbReference type="ARBA" id="ARBA00022964"/>
    </source>
</evidence>
<evidence type="ECO:0000256" key="7">
    <source>
        <dbReference type="ARBA" id="ARBA00022853"/>
    </source>
</evidence>
<dbReference type="Pfam" id="PF21326">
    <property type="entry name" value="KDM6_GATAL"/>
    <property type="match status" value="1"/>
</dbReference>
<evidence type="ECO:0000256" key="2">
    <source>
        <dbReference type="ARBA" id="ARBA00001961"/>
    </source>
</evidence>
<dbReference type="eggNOG" id="KOG1246">
    <property type="taxonomic scope" value="Eukaryota"/>
</dbReference>
<dbReference type="InterPro" id="IPR048562">
    <property type="entry name" value="KDM6A_B-like_C-hel"/>
</dbReference>
<dbReference type="Pfam" id="PF02373">
    <property type="entry name" value="JmjC"/>
    <property type="match status" value="1"/>
</dbReference>
<dbReference type="InterPro" id="IPR003347">
    <property type="entry name" value="JmjC_dom"/>
</dbReference>
<dbReference type="Gene3D" id="2.60.120.650">
    <property type="entry name" value="Cupin"/>
    <property type="match status" value="1"/>
</dbReference>
<dbReference type="GO" id="GO:0044666">
    <property type="term" value="C:MLL3/4 complex"/>
    <property type="evidence" value="ECO:0007669"/>
    <property type="project" value="TreeGrafter"/>
</dbReference>
<dbReference type="EMBL" id="KB554349">
    <property type="protein sequence ID" value="EMP29695.1"/>
    <property type="molecule type" value="Genomic_DNA"/>
</dbReference>
<evidence type="ECO:0000256" key="9">
    <source>
        <dbReference type="ARBA" id="ARBA00023002"/>
    </source>
</evidence>
<dbReference type="PROSITE" id="PS51184">
    <property type="entry name" value="JMJC"/>
    <property type="match status" value="1"/>
</dbReference>
<feature type="domain" description="JmjC" evidence="15">
    <location>
        <begin position="49"/>
        <end position="212"/>
    </location>
</feature>
<sequence length="502" mass="57554">MWGGGNWGAPLHTLPSLLLYPRAGSSNADQKSHQIIKFGTNIDLSDAKRWKPQLQDLLKLPAFMRVTSTGNMLSHVGHTILGMNTVQLYMKVPGSRTPGHQENNNFCSVNINIGPGDCEWFAVHEHYWETISAFCDRHGVDYLTGSWWPILEDLYKSNIPVYRFIQRPGDLVWINAGTVHWVQATGWCNNIAWNVGPLTAYQYQLALERYEWNEVKNVKSIVPMIHVSWNVARTVKISDPDLYKMIKYCLMQSIKHCQVLRETLVRSGKKIAYQGRVKDEPAYYCNECDVEVFNILFVTSENGSKNSYLVHCEDCARQRSTALHGVVVLEQYKTEELMQIYDRSGAGGSAGGAIQTHVDPLTGCVKYYTPQGRFIHIPPQLPRSDWANDFGLPWWKDSKYEVGILASKTRHIRIVNTLTSQEHMLEVCAEESMWEILRRYLPHNAHAASYTWKYEGVNLDMDKTLEQNKIPDEDAEFYQLNLDSDLYTPGILLYFNDDLTEF</sequence>
<dbReference type="PANTHER" id="PTHR14017">
    <property type="entry name" value="LYSINE-SPECIFIC DEMETHYLASE"/>
    <property type="match status" value="1"/>
</dbReference>
<dbReference type="Gene3D" id="1.20.58.1370">
    <property type="match status" value="1"/>
</dbReference>
<dbReference type="InterPro" id="IPR048560">
    <property type="entry name" value="KDM6A_B-like_GATAL"/>
</dbReference>
<evidence type="ECO:0000313" key="17">
    <source>
        <dbReference type="Proteomes" id="UP000031443"/>
    </source>
</evidence>
<evidence type="ECO:0000256" key="6">
    <source>
        <dbReference type="ARBA" id="ARBA00022833"/>
    </source>
</evidence>
<name>M7B2K4_CHEMY</name>
<comment type="catalytic activity">
    <reaction evidence="14">
        <text>N(6),N(6),N(6)-trimethyl-L-lysyl(27)-[histone H3] + 2 2-oxoglutarate + 2 O2 = N(6)-methyl-L-lysyl(27)-[histone H3] + 2 formaldehyde + 2 succinate + 2 CO2</text>
        <dbReference type="Rhea" id="RHEA:60224"/>
        <dbReference type="Rhea" id="RHEA-COMP:15535"/>
        <dbReference type="Rhea" id="RHEA-COMP:15544"/>
        <dbReference type="ChEBI" id="CHEBI:15379"/>
        <dbReference type="ChEBI" id="CHEBI:16526"/>
        <dbReference type="ChEBI" id="CHEBI:16810"/>
        <dbReference type="ChEBI" id="CHEBI:16842"/>
        <dbReference type="ChEBI" id="CHEBI:30031"/>
        <dbReference type="ChEBI" id="CHEBI:61929"/>
        <dbReference type="ChEBI" id="CHEBI:61961"/>
        <dbReference type="EC" id="1.14.11.68"/>
    </reaction>
</comment>
<accession>M7B2K4</accession>
<evidence type="ECO:0000256" key="11">
    <source>
        <dbReference type="ARBA" id="ARBA00023242"/>
    </source>
</evidence>
<dbReference type="GO" id="GO:0031490">
    <property type="term" value="F:chromatin DNA binding"/>
    <property type="evidence" value="ECO:0007669"/>
    <property type="project" value="TreeGrafter"/>
</dbReference>
<dbReference type="FunFam" id="1.20.58.1370:FF:000001">
    <property type="entry name" value="lysine-specific demethylase 6A isoform X2"/>
    <property type="match status" value="1"/>
</dbReference>
<keyword evidence="17" id="KW-1185">Reference proteome</keyword>
<dbReference type="GO" id="GO:0010468">
    <property type="term" value="P:regulation of gene expression"/>
    <property type="evidence" value="ECO:0007669"/>
    <property type="project" value="TreeGrafter"/>
</dbReference>
<keyword evidence="16" id="KW-0489">Methyltransferase</keyword>
<dbReference type="FunFam" id="2.10.110.20:FF:000001">
    <property type="entry name" value="lysine-specific demethylase 6A isoform X2"/>
    <property type="match status" value="1"/>
</dbReference>
<dbReference type="Gene3D" id="2.10.110.20">
    <property type="match status" value="1"/>
</dbReference>
<dbReference type="InterPro" id="IPR051630">
    <property type="entry name" value="Corepressor-Demethylase"/>
</dbReference>
<dbReference type="PANTHER" id="PTHR14017:SF5">
    <property type="entry name" value="LYSINE-SPECIFIC DEMETHYLASE 6B"/>
    <property type="match status" value="1"/>
</dbReference>
<reference evidence="17" key="1">
    <citation type="journal article" date="2013" name="Nat. Genet.">
        <title>The draft genomes of soft-shell turtle and green sea turtle yield insights into the development and evolution of the turtle-specific body plan.</title>
        <authorList>
            <person name="Wang Z."/>
            <person name="Pascual-Anaya J."/>
            <person name="Zadissa A."/>
            <person name="Li W."/>
            <person name="Niimura Y."/>
            <person name="Huang Z."/>
            <person name="Li C."/>
            <person name="White S."/>
            <person name="Xiong Z."/>
            <person name="Fang D."/>
            <person name="Wang B."/>
            <person name="Ming Y."/>
            <person name="Chen Y."/>
            <person name="Zheng Y."/>
            <person name="Kuraku S."/>
            <person name="Pignatelli M."/>
            <person name="Herrero J."/>
            <person name="Beal K."/>
            <person name="Nozawa M."/>
            <person name="Li Q."/>
            <person name="Wang J."/>
            <person name="Zhang H."/>
            <person name="Yu L."/>
            <person name="Shigenobu S."/>
            <person name="Wang J."/>
            <person name="Liu J."/>
            <person name="Flicek P."/>
            <person name="Searle S."/>
            <person name="Wang J."/>
            <person name="Kuratani S."/>
            <person name="Yin Y."/>
            <person name="Aken B."/>
            <person name="Zhang G."/>
            <person name="Irie N."/>
        </authorList>
    </citation>
    <scope>NUCLEOTIDE SEQUENCE [LARGE SCALE GENOMIC DNA]</scope>
</reference>
<dbReference type="GO" id="GO:0046872">
    <property type="term" value="F:metal ion binding"/>
    <property type="evidence" value="ECO:0007669"/>
    <property type="project" value="UniProtKB-KW"/>
</dbReference>
<proteinExistence type="inferred from homology"/>
<keyword evidence="5" id="KW-0479">Metal-binding</keyword>
<dbReference type="AlphaFoldDB" id="M7B2K4"/>
<comment type="cofactor">
    <cofactor evidence="1">
        <name>Fe(2+)</name>
        <dbReference type="ChEBI" id="CHEBI:29033"/>
    </cofactor>
</comment>
<dbReference type="InterPro" id="IPR046941">
    <property type="entry name" value="KDM6_GATAL_sf"/>
</dbReference>
<evidence type="ECO:0000256" key="4">
    <source>
        <dbReference type="ARBA" id="ARBA00022553"/>
    </source>
</evidence>
<keyword evidence="10" id="KW-0408">Iron</keyword>
<dbReference type="GO" id="GO:0007507">
    <property type="term" value="P:heart development"/>
    <property type="evidence" value="ECO:0007669"/>
    <property type="project" value="TreeGrafter"/>
</dbReference>
<evidence type="ECO:0000256" key="3">
    <source>
        <dbReference type="ARBA" id="ARBA00004123"/>
    </source>
</evidence>
<comment type="subcellular location">
    <subcellularLocation>
        <location evidence="3">Nucleus</location>
    </subcellularLocation>
</comment>
<dbReference type="EC" id="1.14.11.68" evidence="13"/>
<keyword evidence="7" id="KW-0156">Chromatin regulator</keyword>
<gene>
    <name evidence="16" type="ORF">UY3_13201</name>
</gene>
<protein>
    <recommendedName>
        <fullName evidence="13">[histone H3]-trimethyl-L-lysine(27) demethylase</fullName>
        <ecNumber evidence="13">1.14.11.68</ecNumber>
    </recommendedName>
</protein>
<dbReference type="SMART" id="SM00558">
    <property type="entry name" value="JmjC"/>
    <property type="match status" value="1"/>
</dbReference>
<evidence type="ECO:0000256" key="13">
    <source>
        <dbReference type="ARBA" id="ARBA00034525"/>
    </source>
</evidence>
<dbReference type="eggNOG" id="KOG0537">
    <property type="taxonomic scope" value="Eukaryota"/>
</dbReference>
<comment type="similarity">
    <text evidence="12">Belongs to the UTX family.</text>
</comment>
<dbReference type="Pfam" id="PF21322">
    <property type="entry name" value="KDM6_C-hel"/>
    <property type="match status" value="1"/>
</dbReference>
<dbReference type="GO" id="GO:0008168">
    <property type="term" value="F:methyltransferase activity"/>
    <property type="evidence" value="ECO:0007669"/>
    <property type="project" value="UniProtKB-KW"/>
</dbReference>
<keyword evidence="9" id="KW-0560">Oxidoreductase</keyword>
<keyword evidence="8" id="KW-0223">Dioxygenase</keyword>
<keyword evidence="4" id="KW-0597">Phosphoprotein</keyword>
<dbReference type="SUPFAM" id="SSF51197">
    <property type="entry name" value="Clavaminate synthase-like"/>
    <property type="match status" value="1"/>
</dbReference>
<dbReference type="STRING" id="8469.M7B2K4"/>
<keyword evidence="6" id="KW-0862">Zinc</keyword>
<evidence type="ECO:0000256" key="10">
    <source>
        <dbReference type="ARBA" id="ARBA00023004"/>
    </source>
</evidence>
<evidence type="ECO:0000313" key="16">
    <source>
        <dbReference type="EMBL" id="EMP29695.1"/>
    </source>
</evidence>
<evidence type="ECO:0000256" key="12">
    <source>
        <dbReference type="ARBA" id="ARBA00034483"/>
    </source>
</evidence>